<evidence type="ECO:0000313" key="1">
    <source>
        <dbReference type="EMBL" id="HIU61837.1"/>
    </source>
</evidence>
<protein>
    <submittedName>
        <fullName evidence="1">DUF2188 domain-containing protein</fullName>
    </submittedName>
</protein>
<dbReference type="InterPro" id="IPR018691">
    <property type="entry name" value="DUF2188"/>
</dbReference>
<evidence type="ECO:0000313" key="2">
    <source>
        <dbReference type="Proteomes" id="UP000824110"/>
    </source>
</evidence>
<dbReference type="Proteomes" id="UP000824110">
    <property type="component" value="Unassembled WGS sequence"/>
</dbReference>
<organism evidence="1 2">
    <name type="scientific">Candidatus Coproplasma excrementigallinarum</name>
    <dbReference type="NCBI Taxonomy" id="2840747"/>
    <lineage>
        <taxon>Bacteria</taxon>
        <taxon>Bacillati</taxon>
        <taxon>Bacillota</taxon>
        <taxon>Clostridia</taxon>
        <taxon>Eubacteriales</taxon>
        <taxon>Candidatus Coproplasma</taxon>
    </lineage>
</organism>
<comment type="caution">
    <text evidence="1">The sequence shown here is derived from an EMBL/GenBank/DDBJ whole genome shotgun (WGS) entry which is preliminary data.</text>
</comment>
<reference evidence="1" key="2">
    <citation type="journal article" date="2021" name="PeerJ">
        <title>Extensive microbial diversity within the chicken gut microbiome revealed by metagenomics and culture.</title>
        <authorList>
            <person name="Gilroy R."/>
            <person name="Ravi A."/>
            <person name="Getino M."/>
            <person name="Pursley I."/>
            <person name="Horton D.L."/>
            <person name="Alikhan N.F."/>
            <person name="Baker D."/>
            <person name="Gharbi K."/>
            <person name="Hall N."/>
            <person name="Watson M."/>
            <person name="Adriaenssens E.M."/>
            <person name="Foster-Nyarko E."/>
            <person name="Jarju S."/>
            <person name="Secka A."/>
            <person name="Antonio M."/>
            <person name="Oren A."/>
            <person name="Chaudhuri R.R."/>
            <person name="La Ragione R."/>
            <person name="Hildebrand F."/>
            <person name="Pallen M.J."/>
        </authorList>
    </citation>
    <scope>NUCLEOTIDE SEQUENCE</scope>
    <source>
        <strain evidence="1">CHK195-12923</strain>
    </source>
</reference>
<reference evidence="1" key="1">
    <citation type="submission" date="2020-10" db="EMBL/GenBank/DDBJ databases">
        <authorList>
            <person name="Gilroy R."/>
        </authorList>
    </citation>
    <scope>NUCLEOTIDE SEQUENCE</scope>
    <source>
        <strain evidence="1">CHK195-12923</strain>
    </source>
</reference>
<accession>A0A9D1SJE5</accession>
<proteinExistence type="predicted"/>
<sequence>MTKRKLDGKWQIKFNNGKKAIKLFDTQLQAIDYAKALAINQEASIMIHKEDGTFRKLRYDKPNK</sequence>
<gene>
    <name evidence="1" type="ORF">IAB69_04235</name>
</gene>
<dbReference type="EMBL" id="DVNE01000042">
    <property type="protein sequence ID" value="HIU61837.1"/>
    <property type="molecule type" value="Genomic_DNA"/>
</dbReference>
<name>A0A9D1SJE5_9FIRM</name>
<dbReference type="AlphaFoldDB" id="A0A9D1SJE5"/>
<dbReference type="Pfam" id="PF09954">
    <property type="entry name" value="DUF2188"/>
    <property type="match status" value="1"/>
</dbReference>